<evidence type="ECO:0000256" key="5">
    <source>
        <dbReference type="ARBA" id="ARBA00008378"/>
    </source>
</evidence>
<evidence type="ECO:0000313" key="15">
    <source>
        <dbReference type="EMBL" id="MBL0386058.1"/>
    </source>
</evidence>
<dbReference type="EC" id="3.1.26.4" evidence="13"/>
<keyword evidence="6" id="KW-0963">Cytoplasm</keyword>
<keyword evidence="16" id="KW-1185">Reference proteome</keyword>
<evidence type="ECO:0000256" key="13">
    <source>
        <dbReference type="RuleBase" id="RU003515"/>
    </source>
</evidence>
<evidence type="ECO:0000256" key="4">
    <source>
        <dbReference type="ARBA" id="ARBA00004496"/>
    </source>
</evidence>
<comment type="similarity">
    <text evidence="5">Belongs to the RNase HII family. RnhC subfamily.</text>
</comment>
<feature type="binding site" evidence="12">
    <location>
        <position position="113"/>
    </location>
    <ligand>
        <name>a divalent metal cation</name>
        <dbReference type="ChEBI" id="CHEBI:60240"/>
    </ligand>
</feature>
<evidence type="ECO:0000256" key="10">
    <source>
        <dbReference type="ARBA" id="ARBA00022801"/>
    </source>
</evidence>
<dbReference type="Pfam" id="PF01351">
    <property type="entry name" value="RNase_HII"/>
    <property type="match status" value="1"/>
</dbReference>
<dbReference type="Gene3D" id="3.30.420.10">
    <property type="entry name" value="Ribonuclease H-like superfamily/Ribonuclease H"/>
    <property type="match status" value="1"/>
</dbReference>
<dbReference type="PANTHER" id="PTHR10954:SF23">
    <property type="entry name" value="RIBONUCLEASE"/>
    <property type="match status" value="1"/>
</dbReference>
<keyword evidence="7 12" id="KW-0540">Nuclease</keyword>
<evidence type="ECO:0000313" key="16">
    <source>
        <dbReference type="Proteomes" id="UP000602284"/>
    </source>
</evidence>
<keyword evidence="11" id="KW-0460">Magnesium</keyword>
<dbReference type="InterPro" id="IPR012337">
    <property type="entry name" value="RNaseH-like_sf"/>
</dbReference>
<comment type="cofactor">
    <cofactor evidence="2">
        <name>Mg(2+)</name>
        <dbReference type="ChEBI" id="CHEBI:18420"/>
    </cofactor>
</comment>
<dbReference type="SUPFAM" id="SSF53098">
    <property type="entry name" value="Ribonuclease H-like"/>
    <property type="match status" value="1"/>
</dbReference>
<organism evidence="15 16">
    <name type="scientific">Tumebacillus amylolyticus</name>
    <dbReference type="NCBI Taxonomy" id="2801339"/>
    <lineage>
        <taxon>Bacteria</taxon>
        <taxon>Bacillati</taxon>
        <taxon>Bacillota</taxon>
        <taxon>Bacilli</taxon>
        <taxon>Bacillales</taxon>
        <taxon>Alicyclobacillaceae</taxon>
        <taxon>Tumebacillus</taxon>
    </lineage>
</organism>
<comment type="subcellular location">
    <subcellularLocation>
        <location evidence="4">Cytoplasm</location>
    </subcellularLocation>
</comment>
<dbReference type="NCBIfam" id="TIGR00716">
    <property type="entry name" value="rnhC"/>
    <property type="match status" value="1"/>
</dbReference>
<comment type="function">
    <text evidence="3 13">Endonuclease that specifically degrades the RNA of RNA-DNA hybrids.</text>
</comment>
<dbReference type="CDD" id="cd06590">
    <property type="entry name" value="RNase_HII_bacteria_HIII_like"/>
    <property type="match status" value="1"/>
</dbReference>
<name>A0ABS1J715_9BACL</name>
<dbReference type="InterPro" id="IPR036397">
    <property type="entry name" value="RNaseH_sf"/>
</dbReference>
<dbReference type="EMBL" id="JAEQNB010000001">
    <property type="protein sequence ID" value="MBL0386058.1"/>
    <property type="molecule type" value="Genomic_DNA"/>
</dbReference>
<dbReference type="InterPro" id="IPR001352">
    <property type="entry name" value="RNase_HII/HIII"/>
</dbReference>
<feature type="binding site" evidence="12">
    <location>
        <position position="216"/>
    </location>
    <ligand>
        <name>a divalent metal cation</name>
        <dbReference type="ChEBI" id="CHEBI:60240"/>
    </ligand>
</feature>
<evidence type="ECO:0000256" key="11">
    <source>
        <dbReference type="ARBA" id="ARBA00022842"/>
    </source>
</evidence>
<dbReference type="Proteomes" id="UP000602284">
    <property type="component" value="Unassembled WGS sequence"/>
</dbReference>
<protein>
    <recommendedName>
        <fullName evidence="13">Ribonuclease</fullName>
        <ecNumber evidence="13">3.1.26.4</ecNumber>
    </recommendedName>
</protein>
<keyword evidence="9 12" id="KW-0255">Endonuclease</keyword>
<evidence type="ECO:0000256" key="3">
    <source>
        <dbReference type="ARBA" id="ARBA00004065"/>
    </source>
</evidence>
<evidence type="ECO:0000256" key="6">
    <source>
        <dbReference type="ARBA" id="ARBA00022490"/>
    </source>
</evidence>
<sequence>MKIVDLATASRRAEQLCQEHGLELLEQKDIPYGRQFKVRTGGSTAQLNIYFGKKGLKLVVQGGDNATKAALEEVTAAMEGRSAGVASGAVKKEKKALPEVTAVYDEPWIGTDESGKGDFFGPLVTAGVIVDPEAVPLLQSLGVDDSKKITDKKIPGMAEEIRKICFGKYKVLQINPAKYNELYGKMKNLNVLLAWTHAAVIEDLLEKHDVKLAIADKFGDEKYINDKLKTKGKGIHLIQVPKAEQNIAVAAASILARDALLKWSNGAKKQYGLTLPKGASSLVIQAGKSYVKEHGKDALVNVAKLHFKTTEDVLL</sequence>
<evidence type="ECO:0000256" key="7">
    <source>
        <dbReference type="ARBA" id="ARBA00022722"/>
    </source>
</evidence>
<evidence type="ECO:0000256" key="8">
    <source>
        <dbReference type="ARBA" id="ARBA00022723"/>
    </source>
</evidence>
<comment type="cofactor">
    <cofactor evidence="12">
        <name>Mn(2+)</name>
        <dbReference type="ChEBI" id="CHEBI:29035"/>
    </cofactor>
    <cofactor evidence="12">
        <name>Mg(2+)</name>
        <dbReference type="ChEBI" id="CHEBI:18420"/>
    </cofactor>
    <text evidence="12">Manganese or magnesium. Binds 1 divalent metal ion per monomer in the absence of substrate. May bind a second metal ion after substrate binding.</text>
</comment>
<feature type="binding site" evidence="12">
    <location>
        <position position="112"/>
    </location>
    <ligand>
        <name>a divalent metal cation</name>
        <dbReference type="ChEBI" id="CHEBI:60240"/>
    </ligand>
</feature>
<dbReference type="PROSITE" id="PS51975">
    <property type="entry name" value="RNASE_H_2"/>
    <property type="match status" value="1"/>
</dbReference>
<dbReference type="PANTHER" id="PTHR10954">
    <property type="entry name" value="RIBONUCLEASE H2 SUBUNIT A"/>
    <property type="match status" value="1"/>
</dbReference>
<comment type="caution">
    <text evidence="15">The sequence shown here is derived from an EMBL/GenBank/DDBJ whole genome shotgun (WGS) entry which is preliminary data.</text>
</comment>
<reference evidence="15 16" key="1">
    <citation type="submission" date="2021-01" db="EMBL/GenBank/DDBJ databases">
        <title>Tumebacillus sp. strain ITR2 16S ribosomal RNA gene Genome sequencing and assembly.</title>
        <authorList>
            <person name="Kang M."/>
        </authorList>
    </citation>
    <scope>NUCLEOTIDE SEQUENCE [LARGE SCALE GENOMIC DNA]</scope>
    <source>
        <strain evidence="15 16">ITR2</strain>
    </source>
</reference>
<accession>A0ABS1J715</accession>
<feature type="domain" description="RNase H type-2" evidence="14">
    <location>
        <begin position="106"/>
        <end position="315"/>
    </location>
</feature>
<dbReference type="RefSeq" id="WP_201631827.1">
    <property type="nucleotide sequence ID" value="NZ_JAEQNB010000001.1"/>
</dbReference>
<dbReference type="PIRSF" id="PIRSF037748">
    <property type="entry name" value="RnhC"/>
    <property type="match status" value="1"/>
</dbReference>
<keyword evidence="10 12" id="KW-0378">Hydrolase</keyword>
<evidence type="ECO:0000256" key="2">
    <source>
        <dbReference type="ARBA" id="ARBA00001946"/>
    </source>
</evidence>
<proteinExistence type="inferred from homology"/>
<evidence type="ECO:0000259" key="14">
    <source>
        <dbReference type="PROSITE" id="PS51975"/>
    </source>
</evidence>
<dbReference type="InterPro" id="IPR024567">
    <property type="entry name" value="RNase_HII/HIII_dom"/>
</dbReference>
<gene>
    <name evidence="15" type="primary">rnhC</name>
    <name evidence="15" type="ORF">JJB07_05270</name>
</gene>
<evidence type="ECO:0000256" key="9">
    <source>
        <dbReference type="ARBA" id="ARBA00022759"/>
    </source>
</evidence>
<keyword evidence="8 12" id="KW-0479">Metal-binding</keyword>
<comment type="catalytic activity">
    <reaction evidence="1 12 13">
        <text>Endonucleolytic cleavage to 5'-phosphomonoester.</text>
        <dbReference type="EC" id="3.1.26.4"/>
    </reaction>
</comment>
<evidence type="ECO:0000256" key="12">
    <source>
        <dbReference type="PROSITE-ProRule" id="PRU01319"/>
    </source>
</evidence>
<evidence type="ECO:0000256" key="1">
    <source>
        <dbReference type="ARBA" id="ARBA00000077"/>
    </source>
</evidence>
<dbReference type="InterPro" id="IPR004641">
    <property type="entry name" value="RNase_HIII"/>
</dbReference>